<reference evidence="1" key="1">
    <citation type="submission" date="2018-05" db="EMBL/GenBank/DDBJ databases">
        <authorList>
            <person name="Lanie J.A."/>
            <person name="Ng W.-L."/>
            <person name="Kazmierczak K.M."/>
            <person name="Andrzejewski T.M."/>
            <person name="Davidsen T.M."/>
            <person name="Wayne K.J."/>
            <person name="Tettelin H."/>
            <person name="Glass J.I."/>
            <person name="Rusch D."/>
            <person name="Podicherti R."/>
            <person name="Tsui H.-C.T."/>
            <person name="Winkler M.E."/>
        </authorList>
    </citation>
    <scope>NUCLEOTIDE SEQUENCE</scope>
</reference>
<dbReference type="EMBL" id="UINC01145019">
    <property type="protein sequence ID" value="SVD34888.1"/>
    <property type="molecule type" value="Genomic_DNA"/>
</dbReference>
<accession>A0A382UME9</accession>
<evidence type="ECO:0000313" key="1">
    <source>
        <dbReference type="EMBL" id="SVD34888.1"/>
    </source>
</evidence>
<protein>
    <submittedName>
        <fullName evidence="1">Uncharacterized protein</fullName>
    </submittedName>
</protein>
<gene>
    <name evidence="1" type="ORF">METZ01_LOCUS387742</name>
</gene>
<organism evidence="1">
    <name type="scientific">marine metagenome</name>
    <dbReference type="NCBI Taxonomy" id="408172"/>
    <lineage>
        <taxon>unclassified sequences</taxon>
        <taxon>metagenomes</taxon>
        <taxon>ecological metagenomes</taxon>
    </lineage>
</organism>
<dbReference type="AlphaFoldDB" id="A0A382UME9"/>
<sequence>MGTRVIKSSLKKEFCGHENALTLDYDIGIEHCPFCGALGHYNIDIDQVEWILPEYLQKQEFN</sequence>
<name>A0A382UME9_9ZZZZ</name>
<proteinExistence type="predicted"/>